<sequence>MAACYAGRKALCFLWSQPSGVASVGRRFVASAGQGSPKNTSDTKKPPSAGSKSAPPVQPNVSGATEGYKVKEYFEHSPYSFYDIHADMFKLRLPQPSCRK</sequence>
<accession>A0A9D4T7Q6</accession>
<reference evidence="2" key="1">
    <citation type="journal article" date="2020" name="Cell">
        <title>Large-Scale Comparative Analyses of Tick Genomes Elucidate Their Genetic Diversity and Vector Capacities.</title>
        <authorList>
            <consortium name="Tick Genome and Microbiome Consortium (TIGMIC)"/>
            <person name="Jia N."/>
            <person name="Wang J."/>
            <person name="Shi W."/>
            <person name="Du L."/>
            <person name="Sun Y."/>
            <person name="Zhan W."/>
            <person name="Jiang J.F."/>
            <person name="Wang Q."/>
            <person name="Zhang B."/>
            <person name="Ji P."/>
            <person name="Bell-Sakyi L."/>
            <person name="Cui X.M."/>
            <person name="Yuan T.T."/>
            <person name="Jiang B.G."/>
            <person name="Yang W.F."/>
            <person name="Lam T.T."/>
            <person name="Chang Q.C."/>
            <person name="Ding S.J."/>
            <person name="Wang X.J."/>
            <person name="Zhu J.G."/>
            <person name="Ruan X.D."/>
            <person name="Zhao L."/>
            <person name="Wei J.T."/>
            <person name="Ye R.Z."/>
            <person name="Que T.C."/>
            <person name="Du C.H."/>
            <person name="Zhou Y.H."/>
            <person name="Cheng J.X."/>
            <person name="Dai P.F."/>
            <person name="Guo W.B."/>
            <person name="Han X.H."/>
            <person name="Huang E.J."/>
            <person name="Li L.F."/>
            <person name="Wei W."/>
            <person name="Gao Y.C."/>
            <person name="Liu J.Z."/>
            <person name="Shao H.Z."/>
            <person name="Wang X."/>
            <person name="Wang C.C."/>
            <person name="Yang T.C."/>
            <person name="Huo Q.B."/>
            <person name="Li W."/>
            <person name="Chen H.Y."/>
            <person name="Chen S.E."/>
            <person name="Zhou L.G."/>
            <person name="Ni X.B."/>
            <person name="Tian J.H."/>
            <person name="Sheng Y."/>
            <person name="Liu T."/>
            <person name="Pan Y.S."/>
            <person name="Xia L.Y."/>
            <person name="Li J."/>
            <person name="Zhao F."/>
            <person name="Cao W.C."/>
        </authorList>
    </citation>
    <scope>NUCLEOTIDE SEQUENCE</scope>
    <source>
        <strain evidence="2">Rsan-2018</strain>
    </source>
</reference>
<gene>
    <name evidence="2" type="ORF">HPB52_010761</name>
</gene>
<evidence type="ECO:0000256" key="1">
    <source>
        <dbReference type="SAM" id="MobiDB-lite"/>
    </source>
</evidence>
<dbReference type="GO" id="GO:0045271">
    <property type="term" value="C:respiratory chain complex I"/>
    <property type="evidence" value="ECO:0007669"/>
    <property type="project" value="InterPro"/>
</dbReference>
<comment type="caution">
    <text evidence="2">The sequence shown here is derived from an EMBL/GenBank/DDBJ whole genome shotgun (WGS) entry which is preliminary data.</text>
</comment>
<dbReference type="AlphaFoldDB" id="A0A9D4T7Q6"/>
<dbReference type="EMBL" id="JABSTV010001246">
    <property type="protein sequence ID" value="KAH7976285.1"/>
    <property type="molecule type" value="Genomic_DNA"/>
</dbReference>
<proteinExistence type="predicted"/>
<organism evidence="2 3">
    <name type="scientific">Rhipicephalus sanguineus</name>
    <name type="common">Brown dog tick</name>
    <name type="synonym">Ixodes sanguineus</name>
    <dbReference type="NCBI Taxonomy" id="34632"/>
    <lineage>
        <taxon>Eukaryota</taxon>
        <taxon>Metazoa</taxon>
        <taxon>Ecdysozoa</taxon>
        <taxon>Arthropoda</taxon>
        <taxon>Chelicerata</taxon>
        <taxon>Arachnida</taxon>
        <taxon>Acari</taxon>
        <taxon>Parasitiformes</taxon>
        <taxon>Ixodida</taxon>
        <taxon>Ixodoidea</taxon>
        <taxon>Ixodidae</taxon>
        <taxon>Rhipicephalinae</taxon>
        <taxon>Rhipicephalus</taxon>
        <taxon>Rhipicephalus</taxon>
    </lineage>
</organism>
<feature type="region of interest" description="Disordered" evidence="1">
    <location>
        <begin position="31"/>
        <end position="63"/>
    </location>
</feature>
<evidence type="ECO:0000313" key="2">
    <source>
        <dbReference type="EMBL" id="KAH7976285.1"/>
    </source>
</evidence>
<feature type="compositionally biased region" description="Low complexity" evidence="1">
    <location>
        <begin position="46"/>
        <end position="55"/>
    </location>
</feature>
<protein>
    <recommendedName>
        <fullName evidence="4">NADH dehydrogenase [ubiquinone] flavoprotein 3, mitochondrial</fullName>
    </recommendedName>
</protein>
<keyword evidence="3" id="KW-1185">Reference proteome</keyword>
<reference evidence="2" key="2">
    <citation type="submission" date="2021-09" db="EMBL/GenBank/DDBJ databases">
        <authorList>
            <person name="Jia N."/>
            <person name="Wang J."/>
            <person name="Shi W."/>
            <person name="Du L."/>
            <person name="Sun Y."/>
            <person name="Zhan W."/>
            <person name="Jiang J."/>
            <person name="Wang Q."/>
            <person name="Zhang B."/>
            <person name="Ji P."/>
            <person name="Sakyi L.B."/>
            <person name="Cui X."/>
            <person name="Yuan T."/>
            <person name="Jiang B."/>
            <person name="Yang W."/>
            <person name="Lam T.T.-Y."/>
            <person name="Chang Q."/>
            <person name="Ding S."/>
            <person name="Wang X."/>
            <person name="Zhu J."/>
            <person name="Ruan X."/>
            <person name="Zhao L."/>
            <person name="Wei J."/>
            <person name="Que T."/>
            <person name="Du C."/>
            <person name="Cheng J."/>
            <person name="Dai P."/>
            <person name="Han X."/>
            <person name="Huang E."/>
            <person name="Gao Y."/>
            <person name="Liu J."/>
            <person name="Shao H."/>
            <person name="Ye R."/>
            <person name="Li L."/>
            <person name="Wei W."/>
            <person name="Wang X."/>
            <person name="Wang C."/>
            <person name="Huo Q."/>
            <person name="Li W."/>
            <person name="Guo W."/>
            <person name="Chen H."/>
            <person name="Chen S."/>
            <person name="Zhou L."/>
            <person name="Zhou L."/>
            <person name="Ni X."/>
            <person name="Tian J."/>
            <person name="Zhou Y."/>
            <person name="Sheng Y."/>
            <person name="Liu T."/>
            <person name="Pan Y."/>
            <person name="Xia L."/>
            <person name="Li J."/>
            <person name="Zhao F."/>
            <person name="Cao W."/>
        </authorList>
    </citation>
    <scope>NUCLEOTIDE SEQUENCE</scope>
    <source>
        <strain evidence="2">Rsan-2018</strain>
        <tissue evidence="2">Larvae</tissue>
    </source>
</reference>
<dbReference type="InterPro" id="IPR026193">
    <property type="entry name" value="NDUFV3"/>
</dbReference>
<dbReference type="Proteomes" id="UP000821837">
    <property type="component" value="Chromosome 10"/>
</dbReference>
<name>A0A9D4T7Q6_RHISA</name>
<dbReference type="GO" id="GO:0005739">
    <property type="term" value="C:mitochondrion"/>
    <property type="evidence" value="ECO:0007669"/>
    <property type="project" value="InterPro"/>
</dbReference>
<dbReference type="Pfam" id="PF15880">
    <property type="entry name" value="NDUFV3"/>
    <property type="match status" value="1"/>
</dbReference>
<evidence type="ECO:0008006" key="4">
    <source>
        <dbReference type="Google" id="ProtNLM"/>
    </source>
</evidence>
<evidence type="ECO:0000313" key="3">
    <source>
        <dbReference type="Proteomes" id="UP000821837"/>
    </source>
</evidence>